<dbReference type="SUPFAM" id="SSF54913">
    <property type="entry name" value="GlnB-like"/>
    <property type="match status" value="1"/>
</dbReference>
<evidence type="ECO:0000313" key="2">
    <source>
        <dbReference type="EMBL" id="QNI34100.1"/>
    </source>
</evidence>
<evidence type="ECO:0000313" key="3">
    <source>
        <dbReference type="Proteomes" id="UP000515312"/>
    </source>
</evidence>
<dbReference type="RefSeq" id="WP_186745981.1">
    <property type="nucleotide sequence ID" value="NZ_CP060394.1"/>
</dbReference>
<proteinExistence type="predicted"/>
<organism evidence="2 3">
    <name type="scientific">Alloacidobacterium dinghuense</name>
    <dbReference type="NCBI Taxonomy" id="2763107"/>
    <lineage>
        <taxon>Bacteria</taxon>
        <taxon>Pseudomonadati</taxon>
        <taxon>Acidobacteriota</taxon>
        <taxon>Terriglobia</taxon>
        <taxon>Terriglobales</taxon>
        <taxon>Acidobacteriaceae</taxon>
        <taxon>Alloacidobacterium</taxon>
    </lineage>
</organism>
<name>A0A7G8BNI0_9BACT</name>
<keyword evidence="3" id="KW-1185">Reference proteome</keyword>
<dbReference type="Proteomes" id="UP000515312">
    <property type="component" value="Chromosome"/>
</dbReference>
<sequence>MEEVVTVANFTEPLEAEMAKLRLESAGIDTFLSGENARILEPGLGPLQLQVRASDQSDALAILADPGAGSAPEPNT</sequence>
<feature type="domain" description="DUF2007" evidence="1">
    <location>
        <begin position="6"/>
        <end position="65"/>
    </location>
</feature>
<reference evidence="2 3" key="1">
    <citation type="submission" date="2020-08" db="EMBL/GenBank/DDBJ databases">
        <title>Edaphobacter telluris sp. nov. and Acidobacterium dinghuensis sp. nov., two acidobacteria isolated from forest soil.</title>
        <authorList>
            <person name="Fu J."/>
            <person name="Qiu L."/>
        </authorList>
    </citation>
    <scope>NUCLEOTIDE SEQUENCE [LARGE SCALE GENOMIC DNA]</scope>
    <source>
        <strain evidence="2">4Y35</strain>
    </source>
</reference>
<dbReference type="AlphaFoldDB" id="A0A7G8BNI0"/>
<accession>A0A7G8BNI0</accession>
<dbReference type="EMBL" id="CP060394">
    <property type="protein sequence ID" value="QNI34100.1"/>
    <property type="molecule type" value="Genomic_DNA"/>
</dbReference>
<dbReference type="Gene3D" id="3.30.70.790">
    <property type="entry name" value="UreE, C-terminal domain"/>
    <property type="match status" value="1"/>
</dbReference>
<evidence type="ECO:0000259" key="1">
    <source>
        <dbReference type="Pfam" id="PF09413"/>
    </source>
</evidence>
<dbReference type="Pfam" id="PF09413">
    <property type="entry name" value="DUF2007"/>
    <property type="match status" value="1"/>
</dbReference>
<gene>
    <name evidence="2" type="ORF">H7849_09445</name>
</gene>
<dbReference type="KEGG" id="adin:H7849_09445"/>
<dbReference type="InterPro" id="IPR018551">
    <property type="entry name" value="DUF2007"/>
</dbReference>
<dbReference type="InterPro" id="IPR011322">
    <property type="entry name" value="N-reg_PII-like_a/b"/>
</dbReference>
<protein>
    <submittedName>
        <fullName evidence="2">DUF2007 domain-containing protein</fullName>
    </submittedName>
</protein>